<reference evidence="2" key="1">
    <citation type="journal article" date="2019" name="Int. J. Syst. Evol. Microbiol.">
        <title>The Global Catalogue of Microorganisms (GCM) 10K type strain sequencing project: providing services to taxonomists for standard genome sequencing and annotation.</title>
        <authorList>
            <consortium name="The Broad Institute Genomics Platform"/>
            <consortium name="The Broad Institute Genome Sequencing Center for Infectious Disease"/>
            <person name="Wu L."/>
            <person name="Ma J."/>
        </authorList>
    </citation>
    <scope>NUCLEOTIDE SEQUENCE [LARGE SCALE GENOMIC DNA]</scope>
    <source>
        <strain evidence="2">JCM 1407</strain>
    </source>
</reference>
<accession>A0ABP3UIP5</accession>
<evidence type="ECO:0000313" key="2">
    <source>
        <dbReference type="Proteomes" id="UP001501510"/>
    </source>
</evidence>
<proteinExistence type="predicted"/>
<name>A0ABP3UIP5_9CLOT</name>
<protein>
    <recommendedName>
        <fullName evidence="3">Cyclic lactone autoinducer peptide</fullName>
    </recommendedName>
</protein>
<gene>
    <name evidence="1" type="ORF">GCM10008906_01930</name>
</gene>
<organism evidence="1 2">
    <name type="scientific">Clostridium oceanicum</name>
    <dbReference type="NCBI Taxonomy" id="1543"/>
    <lineage>
        <taxon>Bacteria</taxon>
        <taxon>Bacillati</taxon>
        <taxon>Bacillota</taxon>
        <taxon>Clostridia</taxon>
        <taxon>Eubacteriales</taxon>
        <taxon>Clostridiaceae</taxon>
        <taxon>Clostridium</taxon>
    </lineage>
</organism>
<keyword evidence="2" id="KW-1185">Reference proteome</keyword>
<sequence length="46" mass="5233">MKKLENNIKKAILLKLGDVVTGEVRKGGKFGWAVYEPKKPEHLIKK</sequence>
<evidence type="ECO:0008006" key="3">
    <source>
        <dbReference type="Google" id="ProtNLM"/>
    </source>
</evidence>
<dbReference type="Proteomes" id="UP001501510">
    <property type="component" value="Unassembled WGS sequence"/>
</dbReference>
<comment type="caution">
    <text evidence="1">The sequence shown here is derived from an EMBL/GenBank/DDBJ whole genome shotgun (WGS) entry which is preliminary data.</text>
</comment>
<dbReference type="EMBL" id="BAAACG010000001">
    <property type="protein sequence ID" value="GAA0732401.1"/>
    <property type="molecule type" value="Genomic_DNA"/>
</dbReference>
<dbReference type="RefSeq" id="WP_343757909.1">
    <property type="nucleotide sequence ID" value="NZ_BAAACG010000001.1"/>
</dbReference>
<evidence type="ECO:0000313" key="1">
    <source>
        <dbReference type="EMBL" id="GAA0732401.1"/>
    </source>
</evidence>